<dbReference type="RefSeq" id="XP_022391513.1">
    <property type="nucleotide sequence ID" value="XM_022530431.1"/>
</dbReference>
<dbReference type="STRING" id="109264.A0A1F8A7W0"/>
<reference evidence="1 2" key="1">
    <citation type="journal article" date="2016" name="Genome Biol. Evol.">
        <title>Draft genome sequence of an aflatoxigenic Aspergillus species, A. bombycis.</title>
        <authorList>
            <person name="Moore G.G."/>
            <person name="Mack B.M."/>
            <person name="Beltz S.B."/>
            <person name="Gilbert M.K."/>
        </authorList>
    </citation>
    <scope>NUCLEOTIDE SEQUENCE [LARGE SCALE GENOMIC DNA]</scope>
    <source>
        <strain evidence="2">NRRL 26010</strain>
    </source>
</reference>
<organism evidence="1 2">
    <name type="scientific">Aspergillus bombycis</name>
    <dbReference type="NCBI Taxonomy" id="109264"/>
    <lineage>
        <taxon>Eukaryota</taxon>
        <taxon>Fungi</taxon>
        <taxon>Dikarya</taxon>
        <taxon>Ascomycota</taxon>
        <taxon>Pezizomycotina</taxon>
        <taxon>Eurotiomycetes</taxon>
        <taxon>Eurotiomycetidae</taxon>
        <taxon>Eurotiales</taxon>
        <taxon>Aspergillaceae</taxon>
        <taxon>Aspergillus</taxon>
    </lineage>
</organism>
<accession>A0A1F8A7W0</accession>
<gene>
    <name evidence="1" type="ORF">ABOM_003301</name>
</gene>
<comment type="caution">
    <text evidence="1">The sequence shown here is derived from an EMBL/GenBank/DDBJ whole genome shotgun (WGS) entry which is preliminary data.</text>
</comment>
<dbReference type="AlphaFoldDB" id="A0A1F8A7W0"/>
<evidence type="ECO:0000313" key="1">
    <source>
        <dbReference type="EMBL" id="OGM47796.1"/>
    </source>
</evidence>
<evidence type="ECO:0000313" key="2">
    <source>
        <dbReference type="Proteomes" id="UP000179179"/>
    </source>
</evidence>
<keyword evidence="2" id="KW-1185">Reference proteome</keyword>
<dbReference type="Proteomes" id="UP000179179">
    <property type="component" value="Unassembled WGS sequence"/>
</dbReference>
<dbReference type="GeneID" id="34446691"/>
<protein>
    <recommendedName>
        <fullName evidence="3">Heterokaryon incompatibility domain-containing protein</fullName>
    </recommendedName>
</protein>
<proteinExistence type="predicted"/>
<dbReference type="OrthoDB" id="4507834at2759"/>
<evidence type="ECO:0008006" key="3">
    <source>
        <dbReference type="Google" id="ProtNLM"/>
    </source>
</evidence>
<dbReference type="PANTHER" id="PTHR10622:SF10">
    <property type="entry name" value="HET DOMAIN-CONTAINING PROTEIN"/>
    <property type="match status" value="1"/>
</dbReference>
<name>A0A1F8A7W0_9EURO</name>
<dbReference type="PANTHER" id="PTHR10622">
    <property type="entry name" value="HET DOMAIN-CONTAINING PROTEIN"/>
    <property type="match status" value="1"/>
</dbReference>
<sequence>MERVANSQNNNHIDGSQAIQDAPKYAIVQTGALVPCPAEHVQVSIFSYTWRDFKLDSPVTERKHTMCTQHAQLVGKAFVQLDTCFKFNDRNIMPQEDMNILQYSWYQRAAVCLVYLQDVTYDKDTDDHDAVLERLGRARWLTEPWALQELILRQLSEWTGIKQYFLSNPANVRHACIAKRMSWAATRNYDSGNAVYSLREIFNVSLTPKRDELPCAAFRRLQMKLIQKYPHDLSIFAWKVCDETVSPSRHTLFANSPKEFASCSKLQLNTPPWPVQLVSGDDEKVVLNLPLHNEGRDYYLLSVNSHELGTHSTIAIMVKWIREMSCFIRVDLCNTYTWSQEMKIGRICVEASGQVKYEPTV</sequence>
<dbReference type="EMBL" id="LYCR01000020">
    <property type="protein sequence ID" value="OGM47796.1"/>
    <property type="molecule type" value="Genomic_DNA"/>
</dbReference>